<evidence type="ECO:0000256" key="5">
    <source>
        <dbReference type="ARBA" id="ARBA00023163"/>
    </source>
</evidence>
<dbReference type="AlphaFoldDB" id="A0A6S7I444"/>
<dbReference type="GO" id="GO:0051123">
    <property type="term" value="P:RNA polymerase II preinitiation complex assembly"/>
    <property type="evidence" value="ECO:0007669"/>
    <property type="project" value="TreeGrafter"/>
</dbReference>
<accession>A0A6S7I444</accession>
<dbReference type="OrthoDB" id="2193432at2759"/>
<dbReference type="GO" id="GO:0000124">
    <property type="term" value="C:SAGA complex"/>
    <property type="evidence" value="ECO:0007669"/>
    <property type="project" value="InterPro"/>
</dbReference>
<evidence type="ECO:0000256" key="4">
    <source>
        <dbReference type="ARBA" id="ARBA00023015"/>
    </source>
</evidence>
<dbReference type="Gene3D" id="1.10.20.10">
    <property type="entry name" value="Histone, subunit A"/>
    <property type="match status" value="1"/>
</dbReference>
<evidence type="ECO:0000313" key="7">
    <source>
        <dbReference type="EMBL" id="CAB4010600.1"/>
    </source>
</evidence>
<reference evidence="7" key="1">
    <citation type="submission" date="2020-04" db="EMBL/GenBank/DDBJ databases">
        <authorList>
            <person name="Alioto T."/>
            <person name="Alioto T."/>
            <person name="Gomez Garrido J."/>
        </authorList>
    </citation>
    <scope>NUCLEOTIDE SEQUENCE</scope>
    <source>
        <strain evidence="7">A484AB</strain>
    </source>
</reference>
<keyword evidence="5" id="KW-0804">Transcription</keyword>
<dbReference type="GO" id="GO:0003677">
    <property type="term" value="F:DNA binding"/>
    <property type="evidence" value="ECO:0007669"/>
    <property type="project" value="TreeGrafter"/>
</dbReference>
<protein>
    <recommendedName>
        <fullName evidence="3">Transcription initiation factor TFIID subunit 12</fullName>
    </recommendedName>
</protein>
<name>A0A6S7I444_PARCT</name>
<evidence type="ECO:0000256" key="1">
    <source>
        <dbReference type="ARBA" id="ARBA00004123"/>
    </source>
</evidence>
<dbReference type="GO" id="GO:0017025">
    <property type="term" value="F:TBP-class protein binding"/>
    <property type="evidence" value="ECO:0007669"/>
    <property type="project" value="TreeGrafter"/>
</dbReference>
<evidence type="ECO:0000256" key="2">
    <source>
        <dbReference type="ARBA" id="ARBA00007530"/>
    </source>
</evidence>
<comment type="subcellular location">
    <subcellularLocation>
        <location evidence="1">Nucleus</location>
    </subcellularLocation>
</comment>
<dbReference type="FunFam" id="1.10.20.10:FF:000011">
    <property type="entry name" value="Transcription initiation factor TFIID subunit 12"/>
    <property type="match status" value="1"/>
</dbReference>
<dbReference type="CDD" id="cd07981">
    <property type="entry name" value="HFD_TAF12"/>
    <property type="match status" value="1"/>
</dbReference>
<sequence length="213" mass="23016">MVASIPGHQAAAGRVLTAVNIPQKHAIGQRPIAPHGIAIQQTAQGTPMVIQVTSATTPQGKPTLVQAAAVKSAASGATLVPQSGSNESLKAPISAAPKMAQGSQEPQTVLSRKRLQELLQEIDPRATLDEDVEDILLQIADDFIESVVNSSCQIAKHRKSNVLEVRDIQTHLERNWNMWVPGYGTEDFKQSKKLGSTEAHKQRLALIRKSMKK</sequence>
<dbReference type="InterPro" id="IPR037794">
    <property type="entry name" value="TAF12"/>
</dbReference>
<comment type="caution">
    <text evidence="7">The sequence shown here is derived from an EMBL/GenBank/DDBJ whole genome shotgun (WGS) entry which is preliminary data.</text>
</comment>
<dbReference type="PANTHER" id="PTHR12264">
    <property type="entry name" value="TRANSCRIPTION INITIATION FACTOR TFIID SUBUNIT 12"/>
    <property type="match status" value="1"/>
</dbReference>
<evidence type="ECO:0000256" key="3">
    <source>
        <dbReference type="ARBA" id="ARBA00017484"/>
    </source>
</evidence>
<comment type="similarity">
    <text evidence="2">Belongs to the TAF12 family.</text>
</comment>
<dbReference type="GO" id="GO:0005669">
    <property type="term" value="C:transcription factor TFIID complex"/>
    <property type="evidence" value="ECO:0007669"/>
    <property type="project" value="InterPro"/>
</dbReference>
<evidence type="ECO:0000256" key="6">
    <source>
        <dbReference type="ARBA" id="ARBA00023242"/>
    </source>
</evidence>
<keyword evidence="6" id="KW-0539">Nucleus</keyword>
<dbReference type="SUPFAM" id="SSF47113">
    <property type="entry name" value="Histone-fold"/>
    <property type="match status" value="1"/>
</dbReference>
<organism evidence="7 8">
    <name type="scientific">Paramuricea clavata</name>
    <name type="common">Red gorgonian</name>
    <name type="synonym">Violescent sea-whip</name>
    <dbReference type="NCBI Taxonomy" id="317549"/>
    <lineage>
        <taxon>Eukaryota</taxon>
        <taxon>Metazoa</taxon>
        <taxon>Cnidaria</taxon>
        <taxon>Anthozoa</taxon>
        <taxon>Octocorallia</taxon>
        <taxon>Malacalcyonacea</taxon>
        <taxon>Plexauridae</taxon>
        <taxon>Paramuricea</taxon>
    </lineage>
</organism>
<keyword evidence="4" id="KW-0805">Transcription regulation</keyword>
<dbReference type="InterPro" id="IPR003228">
    <property type="entry name" value="TFIID_TAF12_dom"/>
</dbReference>
<dbReference type="InterPro" id="IPR009072">
    <property type="entry name" value="Histone-fold"/>
</dbReference>
<evidence type="ECO:0000313" key="8">
    <source>
        <dbReference type="Proteomes" id="UP001152795"/>
    </source>
</evidence>
<dbReference type="GO" id="GO:0046982">
    <property type="term" value="F:protein heterodimerization activity"/>
    <property type="evidence" value="ECO:0007669"/>
    <property type="project" value="InterPro"/>
</dbReference>
<proteinExistence type="inferred from homology"/>
<dbReference type="Pfam" id="PF03847">
    <property type="entry name" value="TFIID_20kDa"/>
    <property type="match status" value="1"/>
</dbReference>
<dbReference type="Proteomes" id="UP001152795">
    <property type="component" value="Unassembled WGS sequence"/>
</dbReference>
<gene>
    <name evidence="7" type="ORF">PACLA_8A060039</name>
</gene>
<dbReference type="EMBL" id="CACRXK020006843">
    <property type="protein sequence ID" value="CAB4010600.1"/>
    <property type="molecule type" value="Genomic_DNA"/>
</dbReference>
<dbReference type="PANTHER" id="PTHR12264:SF21">
    <property type="entry name" value="TRANSCRIPTION INITIATION FACTOR TFIID SUBUNIT 12"/>
    <property type="match status" value="1"/>
</dbReference>
<keyword evidence="8" id="KW-1185">Reference proteome</keyword>